<dbReference type="EMBL" id="LR134493">
    <property type="protein sequence ID" value="VEI65606.1"/>
    <property type="molecule type" value="Genomic_DNA"/>
</dbReference>
<dbReference type="PANTHER" id="PTHR34235">
    <property type="entry name" value="SLR1203 PROTEIN-RELATED"/>
    <property type="match status" value="1"/>
</dbReference>
<reference evidence="1 4" key="2">
    <citation type="submission" date="2020-11" db="EMBL/GenBank/DDBJ databases">
        <title>Enhanced detection system for hospital associated transmission using whole genome sequencing surveillance.</title>
        <authorList>
            <person name="Harrison L.H."/>
            <person name="Van Tyne D."/>
            <person name="Marsh J.W."/>
            <person name="Griffith M.P."/>
            <person name="Snyder D.J."/>
            <person name="Cooper V.S."/>
            <person name="Mustapha M."/>
        </authorList>
    </citation>
    <scope>NUCLEOTIDE SEQUENCE [LARGE SCALE GENOMIC DNA]</scope>
    <source>
        <strain evidence="1 4">SER00230</strain>
    </source>
</reference>
<reference evidence="2 3" key="1">
    <citation type="submission" date="2018-12" db="EMBL/GenBank/DDBJ databases">
        <authorList>
            <consortium name="Pathogen Informatics"/>
        </authorList>
    </citation>
    <scope>NUCLEOTIDE SEQUENCE [LARGE SCALE GENOMIC DNA]</scope>
    <source>
        <strain evidence="2 3">NCTC10036</strain>
    </source>
</reference>
<dbReference type="Gene3D" id="1.20.1220.20">
    <property type="entry name" value="Uncharcterised protein PF01724"/>
    <property type="match status" value="1"/>
</dbReference>
<organism evidence="2 3">
    <name type="scientific">Serratia rubidaea</name>
    <name type="common">Serratia marinorubra</name>
    <dbReference type="NCBI Taxonomy" id="61652"/>
    <lineage>
        <taxon>Bacteria</taxon>
        <taxon>Pseudomonadati</taxon>
        <taxon>Pseudomonadota</taxon>
        <taxon>Gammaproteobacteria</taxon>
        <taxon>Enterobacterales</taxon>
        <taxon>Yersiniaceae</taxon>
        <taxon>Serratia</taxon>
    </lineage>
</organism>
<dbReference type="RefSeq" id="WP_126531445.1">
    <property type="nucleotide sequence ID" value="NZ_JADULK010000005.1"/>
</dbReference>
<dbReference type="EMBL" id="JADULK010000005">
    <property type="protein sequence ID" value="MBH1930446.1"/>
    <property type="molecule type" value="Genomic_DNA"/>
</dbReference>
<proteinExistence type="predicted"/>
<gene>
    <name evidence="1" type="ORF">I5U13_12360</name>
    <name evidence="2" type="ORF">NCTC10036_02360</name>
</gene>
<dbReference type="Pfam" id="PF01724">
    <property type="entry name" value="DUF29"/>
    <property type="match status" value="1"/>
</dbReference>
<sequence>MGHTRYEHDVVAWANEQAALLRSGKLSEIDVIKIAEEIEDVGKSEQRELASRMTVLIAHLLKWKYQPARRGNSWDRTIKAQRKEVLYHLKESPSLKGKLSDADWLDVVWAKAVALATTEIGLDIFPDNGIWDIEQVLAHEFYPD</sequence>
<dbReference type="Proteomes" id="UP000281904">
    <property type="component" value="Chromosome"/>
</dbReference>
<dbReference type="AlphaFoldDB" id="A0A3S4WH36"/>
<evidence type="ECO:0000313" key="3">
    <source>
        <dbReference type="Proteomes" id="UP000281904"/>
    </source>
</evidence>
<evidence type="ECO:0000313" key="4">
    <source>
        <dbReference type="Proteomes" id="UP000624159"/>
    </source>
</evidence>
<keyword evidence="4" id="KW-1185">Reference proteome</keyword>
<dbReference type="Proteomes" id="UP000624159">
    <property type="component" value="Unassembled WGS sequence"/>
</dbReference>
<dbReference type="InterPro" id="IPR002636">
    <property type="entry name" value="DUF29"/>
</dbReference>
<name>A0A3S4WH36_SERRU</name>
<evidence type="ECO:0000313" key="2">
    <source>
        <dbReference type="EMBL" id="VEI65606.1"/>
    </source>
</evidence>
<protein>
    <submittedName>
        <fullName evidence="1">DUF29 domain-containing protein</fullName>
    </submittedName>
    <submittedName>
        <fullName evidence="2">Domain of uncharacterized function DUF29</fullName>
    </submittedName>
</protein>
<accession>A0A3S4WH36</accession>
<evidence type="ECO:0000313" key="1">
    <source>
        <dbReference type="EMBL" id="MBH1930446.1"/>
    </source>
</evidence>